<evidence type="ECO:0000313" key="10">
    <source>
        <dbReference type="Proteomes" id="UP000184188"/>
    </source>
</evidence>
<dbReference type="GO" id="GO:0003677">
    <property type="term" value="F:DNA binding"/>
    <property type="evidence" value="ECO:0007669"/>
    <property type="project" value="UniProtKB-KW"/>
</dbReference>
<evidence type="ECO:0000256" key="6">
    <source>
        <dbReference type="SAM" id="MobiDB-lite"/>
    </source>
</evidence>
<dbReference type="RefSeq" id="XP_022577724.1">
    <property type="nucleotide sequence ID" value="XM_022729995.1"/>
</dbReference>
<gene>
    <name evidence="9" type="ORF">ASPZODRAFT_74828</name>
</gene>
<evidence type="ECO:0000256" key="5">
    <source>
        <dbReference type="ARBA" id="ARBA00023242"/>
    </source>
</evidence>
<dbReference type="SMART" id="SM00906">
    <property type="entry name" value="Fungal_trans"/>
    <property type="match status" value="1"/>
</dbReference>
<feature type="region of interest" description="Disordered" evidence="6">
    <location>
        <begin position="353"/>
        <end position="379"/>
    </location>
</feature>
<keyword evidence="10" id="KW-1185">Reference proteome</keyword>
<dbReference type="STRING" id="1073090.A0A1L9S7U4"/>
<feature type="non-terminal residue" evidence="9">
    <location>
        <position position="1"/>
    </location>
</feature>
<keyword evidence="7" id="KW-0472">Membrane</keyword>
<dbReference type="PANTHER" id="PTHR47663:SF1">
    <property type="entry name" value="XYLANOLYTIC TRANSCRIPTIONAL ACTIVATOR XLNR-RELATED"/>
    <property type="match status" value="1"/>
</dbReference>
<dbReference type="Pfam" id="PF04082">
    <property type="entry name" value="Fungal_trans"/>
    <property type="match status" value="1"/>
</dbReference>
<protein>
    <recommendedName>
        <fullName evidence="8">Xylanolytic transcriptional activator regulatory domain-containing protein</fullName>
    </recommendedName>
</protein>
<proteinExistence type="predicted"/>
<keyword evidence="2" id="KW-0805">Transcription regulation</keyword>
<dbReference type="PANTHER" id="PTHR47663">
    <property type="entry name" value="XYLANOLYTIC TRANSCRIPTIONAL ACTIVATOR XLNR-RELATED"/>
    <property type="match status" value="1"/>
</dbReference>
<reference evidence="10" key="1">
    <citation type="journal article" date="2017" name="Genome Biol.">
        <title>Comparative genomics reveals high biological diversity and specific adaptations in the industrially and medically important fungal genus Aspergillus.</title>
        <authorList>
            <person name="de Vries R.P."/>
            <person name="Riley R."/>
            <person name="Wiebenga A."/>
            <person name="Aguilar-Osorio G."/>
            <person name="Amillis S."/>
            <person name="Uchima C.A."/>
            <person name="Anderluh G."/>
            <person name="Asadollahi M."/>
            <person name="Askin M."/>
            <person name="Barry K."/>
            <person name="Battaglia E."/>
            <person name="Bayram O."/>
            <person name="Benocci T."/>
            <person name="Braus-Stromeyer S.A."/>
            <person name="Caldana C."/>
            <person name="Canovas D."/>
            <person name="Cerqueira G.C."/>
            <person name="Chen F."/>
            <person name="Chen W."/>
            <person name="Choi C."/>
            <person name="Clum A."/>
            <person name="Dos Santos R.A."/>
            <person name="Damasio A.R."/>
            <person name="Diallinas G."/>
            <person name="Emri T."/>
            <person name="Fekete E."/>
            <person name="Flipphi M."/>
            <person name="Freyberg S."/>
            <person name="Gallo A."/>
            <person name="Gournas C."/>
            <person name="Habgood R."/>
            <person name="Hainaut M."/>
            <person name="Harispe M.L."/>
            <person name="Henrissat B."/>
            <person name="Hilden K.S."/>
            <person name="Hope R."/>
            <person name="Hossain A."/>
            <person name="Karabika E."/>
            <person name="Karaffa L."/>
            <person name="Karanyi Z."/>
            <person name="Krasevec N."/>
            <person name="Kuo A."/>
            <person name="Kusch H."/>
            <person name="LaButti K."/>
            <person name="Lagendijk E.L."/>
            <person name="Lapidus A."/>
            <person name="Levasseur A."/>
            <person name="Lindquist E."/>
            <person name="Lipzen A."/>
            <person name="Logrieco A.F."/>
            <person name="MacCabe A."/>
            <person name="Maekelae M.R."/>
            <person name="Malavazi I."/>
            <person name="Melin P."/>
            <person name="Meyer V."/>
            <person name="Mielnichuk N."/>
            <person name="Miskei M."/>
            <person name="Molnar A.P."/>
            <person name="Mule G."/>
            <person name="Ngan C.Y."/>
            <person name="Orejas M."/>
            <person name="Orosz E."/>
            <person name="Ouedraogo J.P."/>
            <person name="Overkamp K.M."/>
            <person name="Park H.-S."/>
            <person name="Perrone G."/>
            <person name="Piumi F."/>
            <person name="Punt P.J."/>
            <person name="Ram A.F."/>
            <person name="Ramon A."/>
            <person name="Rauscher S."/>
            <person name="Record E."/>
            <person name="Riano-Pachon D.M."/>
            <person name="Robert V."/>
            <person name="Roehrig J."/>
            <person name="Ruller R."/>
            <person name="Salamov A."/>
            <person name="Salih N.S."/>
            <person name="Samson R.A."/>
            <person name="Sandor E."/>
            <person name="Sanguinetti M."/>
            <person name="Schuetze T."/>
            <person name="Sepcic K."/>
            <person name="Shelest E."/>
            <person name="Sherlock G."/>
            <person name="Sophianopoulou V."/>
            <person name="Squina F.M."/>
            <person name="Sun H."/>
            <person name="Susca A."/>
            <person name="Todd R.B."/>
            <person name="Tsang A."/>
            <person name="Unkles S.E."/>
            <person name="van de Wiele N."/>
            <person name="van Rossen-Uffink D."/>
            <person name="Oliveira J.V."/>
            <person name="Vesth T.C."/>
            <person name="Visser J."/>
            <person name="Yu J.-H."/>
            <person name="Zhou M."/>
            <person name="Andersen M.R."/>
            <person name="Archer D.B."/>
            <person name="Baker S.E."/>
            <person name="Benoit I."/>
            <person name="Brakhage A.A."/>
            <person name="Braus G.H."/>
            <person name="Fischer R."/>
            <person name="Frisvad J.C."/>
            <person name="Goldman G.H."/>
            <person name="Houbraken J."/>
            <person name="Oakley B."/>
            <person name="Pocsi I."/>
            <person name="Scazzocchio C."/>
            <person name="Seiboth B."/>
            <person name="vanKuyk P.A."/>
            <person name="Wortman J."/>
            <person name="Dyer P.S."/>
            <person name="Grigoriev I.V."/>
        </authorList>
    </citation>
    <scope>NUCLEOTIDE SEQUENCE [LARGE SCALE GENOMIC DNA]</scope>
    <source>
        <strain evidence="10">CBS 506.65</strain>
    </source>
</reference>
<dbReference type="InterPro" id="IPR007219">
    <property type="entry name" value="XnlR_reg_dom"/>
</dbReference>
<evidence type="ECO:0000259" key="8">
    <source>
        <dbReference type="SMART" id="SM00906"/>
    </source>
</evidence>
<evidence type="ECO:0000256" key="7">
    <source>
        <dbReference type="SAM" id="Phobius"/>
    </source>
</evidence>
<evidence type="ECO:0000256" key="1">
    <source>
        <dbReference type="ARBA" id="ARBA00022833"/>
    </source>
</evidence>
<name>A0A1L9S7U4_9EURO</name>
<dbReference type="CDD" id="cd12148">
    <property type="entry name" value="fungal_TF_MHR"/>
    <property type="match status" value="1"/>
</dbReference>
<dbReference type="EMBL" id="KV878353">
    <property type="protein sequence ID" value="OJJ43214.1"/>
    <property type="molecule type" value="Genomic_DNA"/>
</dbReference>
<feature type="compositionally biased region" description="Low complexity" evidence="6">
    <location>
        <begin position="365"/>
        <end position="379"/>
    </location>
</feature>
<keyword evidence="4" id="KW-0804">Transcription</keyword>
<dbReference type="InterPro" id="IPR051439">
    <property type="entry name" value="XlnR/Xlr1"/>
</dbReference>
<dbReference type="VEuPathDB" id="FungiDB:ASPZODRAFT_74828"/>
<keyword evidence="7" id="KW-1133">Transmembrane helix</keyword>
<evidence type="ECO:0000256" key="2">
    <source>
        <dbReference type="ARBA" id="ARBA00023015"/>
    </source>
</evidence>
<dbReference type="OrthoDB" id="5365785at2759"/>
<organism evidence="9 10">
    <name type="scientific">Penicilliopsis zonata CBS 506.65</name>
    <dbReference type="NCBI Taxonomy" id="1073090"/>
    <lineage>
        <taxon>Eukaryota</taxon>
        <taxon>Fungi</taxon>
        <taxon>Dikarya</taxon>
        <taxon>Ascomycota</taxon>
        <taxon>Pezizomycotina</taxon>
        <taxon>Eurotiomycetes</taxon>
        <taxon>Eurotiomycetidae</taxon>
        <taxon>Eurotiales</taxon>
        <taxon>Aspergillaceae</taxon>
        <taxon>Penicilliopsis</taxon>
    </lineage>
</organism>
<keyword evidence="3" id="KW-0238">DNA-binding</keyword>
<evidence type="ECO:0000313" key="9">
    <source>
        <dbReference type="EMBL" id="OJJ43214.1"/>
    </source>
</evidence>
<feature type="transmembrane region" description="Helical" evidence="7">
    <location>
        <begin position="464"/>
        <end position="484"/>
    </location>
</feature>
<keyword evidence="1" id="KW-0862">Zinc</keyword>
<sequence length="564" mass="63243">CRYRCLDPLLPALQHLIAPSVACDLLDIFFKKPGTSLFHFASPYVITHVVRRKALLHPTQPRPTSPALLATMLWCAAQTADVGPFYVPGSRAKIIDGLFSLSMSLLRQRDVDDWYRVHGGWRLIDDCVMDPDHIQWAASHRTFPERPSVNVDDVFTLILLTIVISGGDFKADCLKWWSKTTRLVKLLRLNCLDRGWPDCPDDSGQQEFASLEAQEEERRAFWLTYCLDRHLALSFNSPLHIYDSECHVFTPLPERVWENLEAFAPETLPPRSLGPPLIISGAGFFEYFLPLMAILGDIIDFHHRQSHPRMAACDYSQPLGIIEDMLLHCEHSLTTLPLLDAAAATASPHCSSSSPHEYELSHLDSNNPGSSSNGGASATARAHRSSIGSSMDLSDRGIQLVIAYSTHILHVLHVLLHGKWDAMSMLEENDDWITSPRFMKCASHAIAAAQSLAHILTFDPELAFMPYLFGIYMLHGSFILLLFADRMPQLGPNESVEQACEIIIRAHEACVVTLSTDFQKTFRKALRSTLLSFQGTNPSVDFSKARRTVLSVYRWTRGDRGLAL</sequence>
<evidence type="ECO:0000256" key="3">
    <source>
        <dbReference type="ARBA" id="ARBA00023125"/>
    </source>
</evidence>
<evidence type="ECO:0000256" key="4">
    <source>
        <dbReference type="ARBA" id="ARBA00023163"/>
    </source>
</evidence>
<dbReference type="GO" id="GO:0008270">
    <property type="term" value="F:zinc ion binding"/>
    <property type="evidence" value="ECO:0007669"/>
    <property type="project" value="InterPro"/>
</dbReference>
<dbReference type="AlphaFoldDB" id="A0A1L9S7U4"/>
<dbReference type="GO" id="GO:0006351">
    <property type="term" value="P:DNA-templated transcription"/>
    <property type="evidence" value="ECO:0007669"/>
    <property type="project" value="InterPro"/>
</dbReference>
<feature type="domain" description="Xylanolytic transcriptional activator regulatory" evidence="8">
    <location>
        <begin position="173"/>
        <end position="259"/>
    </location>
</feature>
<accession>A0A1L9S7U4</accession>
<keyword evidence="5" id="KW-0539">Nucleus</keyword>
<keyword evidence="7" id="KW-0812">Transmembrane</keyword>
<dbReference type="GeneID" id="34616459"/>
<dbReference type="Proteomes" id="UP000184188">
    <property type="component" value="Unassembled WGS sequence"/>
</dbReference>